<feature type="non-terminal residue" evidence="2">
    <location>
        <position position="54"/>
    </location>
</feature>
<proteinExistence type="predicted"/>
<evidence type="ECO:0000313" key="4">
    <source>
        <dbReference type="Proteomes" id="UP000232722"/>
    </source>
</evidence>
<dbReference type="AlphaFoldDB" id="A0A2N0R7W6"/>
<accession>A0A2N0R7W6</accession>
<gene>
    <name evidence="2" type="ORF">RhiirA1_426982</name>
    <name evidence="1" type="ORF">RhiirA5_368003</name>
</gene>
<name>A0A2N0R7W6_9GLOM</name>
<evidence type="ECO:0000313" key="1">
    <source>
        <dbReference type="EMBL" id="PKB95577.1"/>
    </source>
</evidence>
<dbReference type="VEuPathDB" id="FungiDB:RhiirA1_426982"/>
<reference evidence="1 4" key="2">
    <citation type="submission" date="2017-09" db="EMBL/GenBank/DDBJ databases">
        <title>Extensive intraspecific genome diversity in a model arbuscular mycorrhizal fungus.</title>
        <authorList>
            <person name="Chen E.C."/>
            <person name="Morin E."/>
            <person name="Beaudet D."/>
            <person name="Noel J."/>
            <person name="Ndikumana S."/>
            <person name="Charron P."/>
            <person name="St-Onge C."/>
            <person name="Giorgi J."/>
            <person name="Grigoriev I.V."/>
            <person name="Roux C."/>
            <person name="Martin F.M."/>
            <person name="Corradi N."/>
        </authorList>
    </citation>
    <scope>NUCLEOTIDE SEQUENCE [LARGE SCALE GENOMIC DNA]</scope>
    <source>
        <strain evidence="1 4">A5</strain>
    </source>
</reference>
<dbReference type="EMBL" id="LLXJ01004646">
    <property type="protein sequence ID" value="PKB95577.1"/>
    <property type="molecule type" value="Genomic_DNA"/>
</dbReference>
<dbReference type="Proteomes" id="UP000232722">
    <property type="component" value="Unassembled WGS sequence"/>
</dbReference>
<reference evidence="1 4" key="1">
    <citation type="submission" date="2016-04" db="EMBL/GenBank/DDBJ databases">
        <title>Genome analyses suggest a sexual origin of heterokaryosis in a supposedly ancient asexual fungus.</title>
        <authorList>
            <person name="Ropars J."/>
            <person name="Sedzielewska K."/>
            <person name="Noel J."/>
            <person name="Charron P."/>
            <person name="Farinelli L."/>
            <person name="Marton T."/>
            <person name="Kruger M."/>
            <person name="Pelin A."/>
            <person name="Brachmann A."/>
            <person name="Corradi N."/>
        </authorList>
    </citation>
    <scope>NUCLEOTIDE SEQUENCE [LARGE SCALE GENOMIC DNA]</scope>
    <source>
        <strain evidence="1 4">A5</strain>
    </source>
</reference>
<dbReference type="EMBL" id="LLXH01001340">
    <property type="protein sequence ID" value="PKC59385.1"/>
    <property type="molecule type" value="Genomic_DNA"/>
</dbReference>
<reference evidence="2 3" key="3">
    <citation type="submission" date="2017-10" db="EMBL/GenBank/DDBJ databases">
        <title>Extensive intraspecific genome diversity in a model arbuscular mycorrhizal fungus.</title>
        <authorList>
            <person name="Chen E.C.H."/>
            <person name="Morin E."/>
            <person name="Baudet D."/>
            <person name="Noel J."/>
            <person name="Ndikumana S."/>
            <person name="Charron P."/>
            <person name="St-Onge C."/>
            <person name="Giorgi J."/>
            <person name="Grigoriev I.V."/>
            <person name="Roux C."/>
            <person name="Martin F.M."/>
            <person name="Corradi N."/>
        </authorList>
    </citation>
    <scope>NUCLEOTIDE SEQUENCE [LARGE SCALE GENOMIC DNA]</scope>
    <source>
        <strain evidence="2 3">A1</strain>
    </source>
</reference>
<dbReference type="Proteomes" id="UP000232688">
    <property type="component" value="Unassembled WGS sequence"/>
</dbReference>
<comment type="caution">
    <text evidence="2">The sequence shown here is derived from an EMBL/GenBank/DDBJ whole genome shotgun (WGS) entry which is preliminary data.</text>
</comment>
<sequence length="54" mass="6362">MGNEITDGEIVKEYNKKYGGFFGKVRINKLKYILIYFKNENDMMNAIYKSGMED</sequence>
<reference evidence="2 3" key="4">
    <citation type="submission" date="2017-10" db="EMBL/GenBank/DDBJ databases">
        <title>Genome analyses suggest a sexual origin of heterokaryosis in a supposedly ancient asexual fungus.</title>
        <authorList>
            <person name="Corradi N."/>
            <person name="Sedzielewska K."/>
            <person name="Noel J."/>
            <person name="Charron P."/>
            <person name="Farinelli L."/>
            <person name="Marton T."/>
            <person name="Kruger M."/>
            <person name="Pelin A."/>
            <person name="Brachmann A."/>
            <person name="Corradi N."/>
        </authorList>
    </citation>
    <scope>NUCLEOTIDE SEQUENCE [LARGE SCALE GENOMIC DNA]</scope>
    <source>
        <strain evidence="2 3">A1</strain>
    </source>
</reference>
<evidence type="ECO:0000313" key="3">
    <source>
        <dbReference type="Proteomes" id="UP000232688"/>
    </source>
</evidence>
<evidence type="ECO:0000313" key="2">
    <source>
        <dbReference type="EMBL" id="PKC59385.1"/>
    </source>
</evidence>
<organism evidence="2 3">
    <name type="scientific">Rhizophagus irregularis</name>
    <dbReference type="NCBI Taxonomy" id="588596"/>
    <lineage>
        <taxon>Eukaryota</taxon>
        <taxon>Fungi</taxon>
        <taxon>Fungi incertae sedis</taxon>
        <taxon>Mucoromycota</taxon>
        <taxon>Glomeromycotina</taxon>
        <taxon>Glomeromycetes</taxon>
        <taxon>Glomerales</taxon>
        <taxon>Glomeraceae</taxon>
        <taxon>Rhizophagus</taxon>
    </lineage>
</organism>
<protein>
    <submittedName>
        <fullName evidence="2">Uncharacterized protein</fullName>
    </submittedName>
</protein>